<comment type="subunit">
    <text evidence="4 12">Homotetramer.</text>
</comment>
<dbReference type="GO" id="GO:0008781">
    <property type="term" value="F:N-acylneuraminate cytidylyltransferase activity"/>
    <property type="evidence" value="ECO:0007669"/>
    <property type="project" value="TreeGrafter"/>
</dbReference>
<accession>A0A0U3A8P4</accession>
<comment type="function">
    <text evidence="12">Catalyzes the hydrolysis of 3-deoxy-D-manno-octulosonate 8-phosphate (KDO 8-P) to 3-deoxy-D-manno-octulosonate (KDO) and inorganic phosphate.</text>
</comment>
<protein>
    <recommendedName>
        <fullName evidence="6 12">3-deoxy-D-manno-octulosonate 8-phosphate phosphatase KdsC</fullName>
        <ecNumber evidence="5 12">3.1.3.45</ecNumber>
    </recommendedName>
    <alternativeName>
        <fullName evidence="11 12">KDO 8-P phosphatase</fullName>
    </alternativeName>
</protein>
<dbReference type="FunFam" id="3.40.50.1000:FF:000029">
    <property type="entry name" value="3-deoxy-D-manno-octulosonate 8-phosphate phosphatase KdsC"/>
    <property type="match status" value="1"/>
</dbReference>
<dbReference type="SFLD" id="SFLDG01138">
    <property type="entry name" value="C1.6.2:_Deoxy-d-mannose-octulo"/>
    <property type="match status" value="1"/>
</dbReference>
<dbReference type="SUPFAM" id="SSF56784">
    <property type="entry name" value="HAD-like"/>
    <property type="match status" value="1"/>
</dbReference>
<proteinExistence type="inferred from homology"/>
<dbReference type="InterPro" id="IPR023214">
    <property type="entry name" value="HAD_sf"/>
</dbReference>
<name>A0A0U3A8P4_9ALTE</name>
<dbReference type="PIRSF" id="PIRSF006118">
    <property type="entry name" value="KDO8-P_Ptase"/>
    <property type="match status" value="1"/>
</dbReference>
<keyword evidence="9 12" id="KW-0460">Magnesium</keyword>
<feature type="binding site" evidence="13">
    <location>
        <position position="121"/>
    </location>
    <ligand>
        <name>Mg(2+)</name>
        <dbReference type="ChEBI" id="CHEBI:18420"/>
    </ligand>
</feature>
<feature type="binding site" evidence="13">
    <location>
        <position position="30"/>
    </location>
    <ligand>
        <name>substrate</name>
    </ligand>
</feature>
<keyword evidence="15" id="KW-1185">Reference proteome</keyword>
<dbReference type="EMBL" id="CP013650">
    <property type="protein sequence ID" value="ALS97390.1"/>
    <property type="molecule type" value="Genomic_DNA"/>
</dbReference>
<evidence type="ECO:0000256" key="8">
    <source>
        <dbReference type="ARBA" id="ARBA00022801"/>
    </source>
</evidence>
<dbReference type="PANTHER" id="PTHR21485:SF6">
    <property type="entry name" value="N-ACYLNEURAMINATE CYTIDYLYLTRANSFERASE-RELATED"/>
    <property type="match status" value="1"/>
</dbReference>
<evidence type="ECO:0000256" key="12">
    <source>
        <dbReference type="PIRNR" id="PIRNR006118"/>
    </source>
</evidence>
<dbReference type="PANTHER" id="PTHR21485">
    <property type="entry name" value="HAD SUPERFAMILY MEMBERS CMAS AND KDSC"/>
    <property type="match status" value="1"/>
</dbReference>
<dbReference type="STRING" id="1526571.AT746_03265"/>
<evidence type="ECO:0000256" key="9">
    <source>
        <dbReference type="ARBA" id="ARBA00022842"/>
    </source>
</evidence>
<evidence type="ECO:0000256" key="10">
    <source>
        <dbReference type="ARBA" id="ARBA00022985"/>
    </source>
</evidence>
<evidence type="ECO:0000256" key="11">
    <source>
        <dbReference type="ARBA" id="ARBA00031051"/>
    </source>
</evidence>
<dbReference type="SFLD" id="SFLDS00003">
    <property type="entry name" value="Haloacid_Dehalogenase"/>
    <property type="match status" value="1"/>
</dbReference>
<evidence type="ECO:0000256" key="3">
    <source>
        <dbReference type="ARBA" id="ARBA00005893"/>
    </source>
</evidence>
<evidence type="ECO:0000256" key="5">
    <source>
        <dbReference type="ARBA" id="ARBA00013066"/>
    </source>
</evidence>
<dbReference type="CDD" id="cd01630">
    <property type="entry name" value="HAD_KDO-like"/>
    <property type="match status" value="1"/>
</dbReference>
<keyword evidence="10 12" id="KW-0448">Lipopolysaccharide biosynthesis</keyword>
<comment type="cofactor">
    <cofactor evidence="2 12 13">
        <name>Mg(2+)</name>
        <dbReference type="ChEBI" id="CHEBI:18420"/>
    </cofactor>
</comment>
<keyword evidence="7 12" id="KW-0479">Metal-binding</keyword>
<dbReference type="NCBIfam" id="TIGR01670">
    <property type="entry name" value="KdsC-phosphatas"/>
    <property type="match status" value="1"/>
</dbReference>
<evidence type="ECO:0000256" key="1">
    <source>
        <dbReference type="ARBA" id="ARBA00000898"/>
    </source>
</evidence>
<dbReference type="GO" id="GO:0009103">
    <property type="term" value="P:lipopolysaccharide biosynthetic process"/>
    <property type="evidence" value="ECO:0007669"/>
    <property type="project" value="UniProtKB-UniRule"/>
</dbReference>
<dbReference type="Proteomes" id="UP000068447">
    <property type="component" value="Chromosome"/>
</dbReference>
<dbReference type="InterPro" id="IPR036412">
    <property type="entry name" value="HAD-like_sf"/>
</dbReference>
<sequence>MSHTKTLYGTMPTALFTQFSRIGLLVCDVDGIFSDGRIYMTNQGEEIKAFHTLDGYGIKAILKQGIDVAVITGRHSQIVQSRMSALGIRHIIQGAENKMQAMSEILEQTPHRKEHIAAMGDDMPDLGMFELAALKISVPHGHPYIKKQANYVTQRSGGFGAVREVCDMLLQAQHKLEDIHGSST</sequence>
<dbReference type="AlphaFoldDB" id="A0A0U3A8P4"/>
<reference evidence="14 15" key="1">
    <citation type="submission" date="2015-12" db="EMBL/GenBank/DDBJ databases">
        <title>Complete genome of Lacimicrobium alkaliphilum KCTC 32984.</title>
        <authorList>
            <person name="Kim S.-G."/>
            <person name="Lee Y.-J."/>
        </authorList>
    </citation>
    <scope>NUCLEOTIDE SEQUENCE [LARGE SCALE GENOMIC DNA]</scope>
    <source>
        <strain evidence="14 15">YelD216</strain>
    </source>
</reference>
<dbReference type="RefSeq" id="WP_062476372.1">
    <property type="nucleotide sequence ID" value="NZ_CP013650.1"/>
</dbReference>
<evidence type="ECO:0000256" key="13">
    <source>
        <dbReference type="PIRSR" id="PIRSR006118-2"/>
    </source>
</evidence>
<feature type="binding site" evidence="13">
    <location>
        <position position="28"/>
    </location>
    <ligand>
        <name>Mg(2+)</name>
        <dbReference type="ChEBI" id="CHEBI:18420"/>
    </ligand>
</feature>
<evidence type="ECO:0000256" key="2">
    <source>
        <dbReference type="ARBA" id="ARBA00001946"/>
    </source>
</evidence>
<organism evidence="14 15">
    <name type="scientific">Lacimicrobium alkaliphilum</name>
    <dbReference type="NCBI Taxonomy" id="1526571"/>
    <lineage>
        <taxon>Bacteria</taxon>
        <taxon>Pseudomonadati</taxon>
        <taxon>Pseudomonadota</taxon>
        <taxon>Gammaproteobacteria</taxon>
        <taxon>Alteromonadales</taxon>
        <taxon>Alteromonadaceae</taxon>
        <taxon>Lacimicrobium</taxon>
    </lineage>
</organism>
<evidence type="ECO:0000256" key="4">
    <source>
        <dbReference type="ARBA" id="ARBA00011881"/>
    </source>
</evidence>
<evidence type="ECO:0000256" key="7">
    <source>
        <dbReference type="ARBA" id="ARBA00022723"/>
    </source>
</evidence>
<dbReference type="GO" id="GO:0019143">
    <property type="term" value="F:3-deoxy-manno-octulosonate-8-phosphatase activity"/>
    <property type="evidence" value="ECO:0007669"/>
    <property type="project" value="UniProtKB-UniRule"/>
</dbReference>
<dbReference type="KEGG" id="lal:AT746_03265"/>
<dbReference type="InterPro" id="IPR050793">
    <property type="entry name" value="CMP-NeuNAc_synthase"/>
</dbReference>
<comment type="catalytic activity">
    <reaction evidence="1 12">
        <text>3-deoxy-alpha-D-manno-2-octulosonate-8-phosphate + H2O = 3-deoxy-alpha-D-manno-oct-2-ulosonate + phosphate</text>
        <dbReference type="Rhea" id="RHEA:11500"/>
        <dbReference type="ChEBI" id="CHEBI:15377"/>
        <dbReference type="ChEBI" id="CHEBI:43474"/>
        <dbReference type="ChEBI" id="CHEBI:85985"/>
        <dbReference type="ChEBI" id="CHEBI:85986"/>
        <dbReference type="EC" id="3.1.3.45"/>
    </reaction>
</comment>
<evidence type="ECO:0000256" key="6">
    <source>
        <dbReference type="ARBA" id="ARBA00020092"/>
    </source>
</evidence>
<dbReference type="OrthoDB" id="9805604at2"/>
<dbReference type="Pfam" id="PF08282">
    <property type="entry name" value="Hydrolase_3"/>
    <property type="match status" value="1"/>
</dbReference>
<dbReference type="EC" id="3.1.3.45" evidence="5 12"/>
<dbReference type="Gene3D" id="3.40.50.1000">
    <property type="entry name" value="HAD superfamily/HAD-like"/>
    <property type="match status" value="1"/>
</dbReference>
<gene>
    <name evidence="14" type="ORF">AT746_03265</name>
</gene>
<dbReference type="GO" id="GO:0046872">
    <property type="term" value="F:metal ion binding"/>
    <property type="evidence" value="ECO:0007669"/>
    <property type="project" value="UniProtKB-UniRule"/>
</dbReference>
<dbReference type="SFLD" id="SFLDG01136">
    <property type="entry name" value="C1.6:_Phosphoserine_Phosphatas"/>
    <property type="match status" value="1"/>
</dbReference>
<dbReference type="NCBIfam" id="NF007019">
    <property type="entry name" value="PRK09484.1"/>
    <property type="match status" value="1"/>
</dbReference>
<keyword evidence="8 12" id="KW-0378">Hydrolase</keyword>
<dbReference type="InterPro" id="IPR010023">
    <property type="entry name" value="KdsC_fam"/>
</dbReference>
<comment type="similarity">
    <text evidence="3 12">Belongs to the KdsC family.</text>
</comment>
<evidence type="ECO:0000313" key="14">
    <source>
        <dbReference type="EMBL" id="ALS97390.1"/>
    </source>
</evidence>
<evidence type="ECO:0000313" key="15">
    <source>
        <dbReference type="Proteomes" id="UP000068447"/>
    </source>
</evidence>